<evidence type="ECO:0000259" key="12">
    <source>
        <dbReference type="PROSITE" id="PS51918"/>
    </source>
</evidence>
<dbReference type="PANTHER" id="PTHR30352">
    <property type="entry name" value="PYRUVATE FORMATE-LYASE-ACTIVATING ENZYME"/>
    <property type="match status" value="1"/>
</dbReference>
<protein>
    <recommendedName>
        <fullName evidence="4">Pyruvate formate-lyase-activating enzyme</fullName>
    </recommendedName>
</protein>
<reference evidence="13 14" key="1">
    <citation type="submission" date="2019-01" db="EMBL/GenBank/DDBJ databases">
        <title>Novel species of Nocardioides.</title>
        <authorList>
            <person name="Liu Q."/>
            <person name="X Y.-H."/>
        </authorList>
    </citation>
    <scope>NUCLEOTIDE SEQUENCE [LARGE SCALE GENOMIC DNA]</scope>
    <source>
        <strain evidence="13 14">HLT2-9</strain>
    </source>
</reference>
<evidence type="ECO:0000256" key="7">
    <source>
        <dbReference type="ARBA" id="ARBA00022723"/>
    </source>
</evidence>
<dbReference type="InterPro" id="IPR058240">
    <property type="entry name" value="rSAM_sf"/>
</dbReference>
<keyword evidence="8 13" id="KW-0560">Oxidoreductase</keyword>
<keyword evidence="13" id="KW-0670">Pyruvate</keyword>
<evidence type="ECO:0000256" key="11">
    <source>
        <dbReference type="SAM" id="MobiDB-lite"/>
    </source>
</evidence>
<name>A0A4Q2T3P4_9ACTN</name>
<accession>A0A4Q2T3P4</accession>
<evidence type="ECO:0000256" key="3">
    <source>
        <dbReference type="ARBA" id="ARBA00009777"/>
    </source>
</evidence>
<evidence type="ECO:0000256" key="6">
    <source>
        <dbReference type="ARBA" id="ARBA00022691"/>
    </source>
</evidence>
<dbReference type="InterPro" id="IPR034457">
    <property type="entry name" value="Organic_radical-activating"/>
</dbReference>
<feature type="region of interest" description="Disordered" evidence="11">
    <location>
        <begin position="275"/>
        <end position="312"/>
    </location>
</feature>
<evidence type="ECO:0000256" key="9">
    <source>
        <dbReference type="ARBA" id="ARBA00023004"/>
    </source>
</evidence>
<feature type="compositionally biased region" description="Basic and acidic residues" evidence="11">
    <location>
        <begin position="291"/>
        <end position="304"/>
    </location>
</feature>
<keyword evidence="13" id="KW-0456">Lyase</keyword>
<dbReference type="GO" id="GO:0043365">
    <property type="term" value="F:[formate-C-acetyltransferase]-activating enzyme activity"/>
    <property type="evidence" value="ECO:0007669"/>
    <property type="project" value="InterPro"/>
</dbReference>
<dbReference type="GO" id="GO:0046872">
    <property type="term" value="F:metal ion binding"/>
    <property type="evidence" value="ECO:0007669"/>
    <property type="project" value="UniProtKB-KW"/>
</dbReference>
<dbReference type="OrthoDB" id="9782387at2"/>
<dbReference type="InterPro" id="IPR007197">
    <property type="entry name" value="rSAM"/>
</dbReference>
<keyword evidence="7" id="KW-0479">Metal-binding</keyword>
<evidence type="ECO:0000256" key="2">
    <source>
        <dbReference type="ARBA" id="ARBA00003141"/>
    </source>
</evidence>
<keyword evidence="9" id="KW-0408">Iron</keyword>
<comment type="caution">
    <text evidence="13">The sequence shown here is derived from an EMBL/GenBank/DDBJ whole genome shotgun (WGS) entry which is preliminary data.</text>
</comment>
<feature type="domain" description="Radical SAM core" evidence="12">
    <location>
        <begin position="43"/>
        <end position="269"/>
    </location>
</feature>
<gene>
    <name evidence="13" type="primary">pflA</name>
    <name evidence="13" type="ORF">EUA94_05790</name>
</gene>
<dbReference type="Gene3D" id="3.20.20.70">
    <property type="entry name" value="Aldolase class I"/>
    <property type="match status" value="1"/>
</dbReference>
<evidence type="ECO:0000313" key="13">
    <source>
        <dbReference type="EMBL" id="RYC13376.1"/>
    </source>
</evidence>
<sequence>MPLSITPVREHHGGSRAELEAELAQEGDPEIGYYHSYEITGTVNGPGVRFTLFLSGCPLRCQYCENADTWTLTNGRRVTMGRMLDEVAKYAEFVTTAHGGITVGGGEPMLQIRFLEALLRRCKEDLGLHTAVDTSGFLGARATDEFLDLVDLFLLDIKSGDPETYRVVTSADLEPTLAFARRLSEHGNRMWVRFVLVPGLTDAPENVEAVASFTATLSGVERVEVLPFHQLGAAKWAELGLDYQLTDVAPPAPQLVRRVEDQFRSHGLNVVWERPERGRSSRSTGAAALANHHEWPTATHEVRQRTAAPTIS</sequence>
<evidence type="ECO:0000256" key="5">
    <source>
        <dbReference type="ARBA" id="ARBA00022485"/>
    </source>
</evidence>
<comment type="similarity">
    <text evidence="3">Belongs to the organic radical-activating enzymes family.</text>
</comment>
<keyword evidence="6" id="KW-0949">S-adenosyl-L-methionine</keyword>
<dbReference type="NCBIfam" id="TIGR02493">
    <property type="entry name" value="PFLA"/>
    <property type="match status" value="1"/>
</dbReference>
<dbReference type="SFLD" id="SFLDG01066">
    <property type="entry name" value="organic_radical-activating_enz"/>
    <property type="match status" value="1"/>
</dbReference>
<dbReference type="PROSITE" id="PS01087">
    <property type="entry name" value="RADICAL_ACTIVATING"/>
    <property type="match status" value="1"/>
</dbReference>
<dbReference type="Pfam" id="PF04055">
    <property type="entry name" value="Radical_SAM"/>
    <property type="match status" value="1"/>
</dbReference>
<keyword evidence="14" id="KW-1185">Reference proteome</keyword>
<evidence type="ECO:0000313" key="14">
    <source>
        <dbReference type="Proteomes" id="UP000291101"/>
    </source>
</evidence>
<keyword evidence="5" id="KW-0004">4Fe-4S</keyword>
<dbReference type="InterPro" id="IPR012838">
    <property type="entry name" value="PFL1_activating"/>
</dbReference>
<dbReference type="AlphaFoldDB" id="A0A4Q2T3P4"/>
<comment type="cofactor">
    <cofactor evidence="1">
        <name>[4Fe-4S] cluster</name>
        <dbReference type="ChEBI" id="CHEBI:49883"/>
    </cofactor>
</comment>
<dbReference type="EMBL" id="SDWV01000004">
    <property type="protein sequence ID" value="RYC13376.1"/>
    <property type="molecule type" value="Genomic_DNA"/>
</dbReference>
<dbReference type="GO" id="GO:0051539">
    <property type="term" value="F:4 iron, 4 sulfur cluster binding"/>
    <property type="evidence" value="ECO:0007669"/>
    <property type="project" value="UniProtKB-KW"/>
</dbReference>
<dbReference type="RefSeq" id="WP_129425597.1">
    <property type="nucleotide sequence ID" value="NZ_SDWV01000004.1"/>
</dbReference>
<dbReference type="PANTHER" id="PTHR30352:SF5">
    <property type="entry name" value="PYRUVATE FORMATE-LYASE 1-ACTIVATING ENZYME"/>
    <property type="match status" value="1"/>
</dbReference>
<dbReference type="SUPFAM" id="SSF102114">
    <property type="entry name" value="Radical SAM enzymes"/>
    <property type="match status" value="1"/>
</dbReference>
<dbReference type="Proteomes" id="UP000291101">
    <property type="component" value="Unassembled WGS sequence"/>
</dbReference>
<evidence type="ECO:0000256" key="8">
    <source>
        <dbReference type="ARBA" id="ARBA00023002"/>
    </source>
</evidence>
<dbReference type="InterPro" id="IPR013785">
    <property type="entry name" value="Aldolase_TIM"/>
</dbReference>
<dbReference type="GO" id="GO:0016829">
    <property type="term" value="F:lyase activity"/>
    <property type="evidence" value="ECO:0007669"/>
    <property type="project" value="UniProtKB-KW"/>
</dbReference>
<dbReference type="SFLD" id="SFLDS00029">
    <property type="entry name" value="Radical_SAM"/>
    <property type="match status" value="1"/>
</dbReference>
<comment type="function">
    <text evidence="2">Activation of pyruvate formate-lyase under anaerobic conditions by generation of an organic free radical, using S-adenosylmethionine and reduced flavodoxin as cosubstrates to produce 5'-deoxy-adenosine.</text>
</comment>
<evidence type="ECO:0000256" key="1">
    <source>
        <dbReference type="ARBA" id="ARBA00001966"/>
    </source>
</evidence>
<organism evidence="13 14">
    <name type="scientific">Nocardioides zhouii</name>
    <dbReference type="NCBI Taxonomy" id="1168729"/>
    <lineage>
        <taxon>Bacteria</taxon>
        <taxon>Bacillati</taxon>
        <taxon>Actinomycetota</taxon>
        <taxon>Actinomycetes</taxon>
        <taxon>Propionibacteriales</taxon>
        <taxon>Nocardioidaceae</taxon>
        <taxon>Nocardioides</taxon>
    </lineage>
</organism>
<proteinExistence type="inferred from homology"/>
<evidence type="ECO:0000256" key="10">
    <source>
        <dbReference type="ARBA" id="ARBA00023014"/>
    </source>
</evidence>
<dbReference type="CDD" id="cd01335">
    <property type="entry name" value="Radical_SAM"/>
    <property type="match status" value="1"/>
</dbReference>
<dbReference type="InterPro" id="IPR001989">
    <property type="entry name" value="Radical_activat_CS"/>
</dbReference>
<dbReference type="PROSITE" id="PS51918">
    <property type="entry name" value="RADICAL_SAM"/>
    <property type="match status" value="1"/>
</dbReference>
<evidence type="ECO:0000256" key="4">
    <source>
        <dbReference type="ARBA" id="ARBA00021356"/>
    </source>
</evidence>
<keyword evidence="10" id="KW-0411">Iron-sulfur</keyword>